<evidence type="ECO:0000256" key="2">
    <source>
        <dbReference type="ARBA" id="ARBA00005417"/>
    </source>
</evidence>
<dbReference type="InterPro" id="IPR027417">
    <property type="entry name" value="P-loop_NTPase"/>
</dbReference>
<sequence>MTALLQVKNLSKYTVDKVGLFTSTRFAPVENVNFTLKRKKTLAVIGKNGSGKSTLAKMIVGILKPSSGEILFKGMPLQFGDYHYRTQHIRMIFQDPNSTFDPKMNVGQILDTPLRLNTRLDEHDRNQKIFSTLKLVGLYPDHANAKINNMSISQKQRVALARALILEPEIIITDDALGLLDATVKIQLMNLMLEIQEKLGISYIYIGQHLGIIKHISDDILVLDNGQLIEYGSTYSVFTNPKTEITKRLLESHFGEILTEKAWNQMESR</sequence>
<keyword evidence="8" id="KW-0472">Membrane</keyword>
<dbReference type="GO" id="GO:0005524">
    <property type="term" value="F:ATP binding"/>
    <property type="evidence" value="ECO:0007669"/>
    <property type="project" value="UniProtKB-KW"/>
</dbReference>
<dbReference type="RefSeq" id="WP_380818076.1">
    <property type="nucleotide sequence ID" value="NZ_JBHTJN010000001.1"/>
</dbReference>
<reference evidence="11" key="1">
    <citation type="journal article" date="2019" name="Int. J. Syst. Evol. Microbiol.">
        <title>The Global Catalogue of Microorganisms (GCM) 10K type strain sequencing project: providing services to taxonomists for standard genome sequencing and annotation.</title>
        <authorList>
            <consortium name="The Broad Institute Genomics Platform"/>
            <consortium name="The Broad Institute Genome Sequencing Center for Infectious Disease"/>
            <person name="Wu L."/>
            <person name="Ma J."/>
        </authorList>
    </citation>
    <scope>NUCLEOTIDE SEQUENCE [LARGE SCALE GENOMIC DNA]</scope>
    <source>
        <strain evidence="11">CCUG 61707</strain>
    </source>
</reference>
<keyword evidence="6" id="KW-0547">Nucleotide-binding</keyword>
<comment type="subcellular location">
    <subcellularLocation>
        <location evidence="1">Cell inner membrane</location>
        <topology evidence="1">Peripheral membrane protein</topology>
    </subcellularLocation>
</comment>
<comment type="caution">
    <text evidence="10">The sequence shown here is derived from an EMBL/GenBank/DDBJ whole genome shotgun (WGS) entry which is preliminary data.</text>
</comment>
<evidence type="ECO:0000256" key="8">
    <source>
        <dbReference type="ARBA" id="ARBA00023136"/>
    </source>
</evidence>
<evidence type="ECO:0000256" key="3">
    <source>
        <dbReference type="ARBA" id="ARBA00022448"/>
    </source>
</evidence>
<gene>
    <name evidence="10" type="ORF">ACFQ02_00840</name>
</gene>
<protein>
    <submittedName>
        <fullName evidence="10">ATP-binding cassette domain-containing protein</fullName>
    </submittedName>
</protein>
<comment type="similarity">
    <text evidence="2">Belongs to the ABC transporter superfamily.</text>
</comment>
<keyword evidence="7 10" id="KW-0067">ATP-binding</keyword>
<organism evidence="10 11">
    <name type="scientific">Seminibacterium arietis</name>
    <dbReference type="NCBI Taxonomy" id="1173502"/>
    <lineage>
        <taxon>Bacteria</taxon>
        <taxon>Pseudomonadati</taxon>
        <taxon>Pseudomonadota</taxon>
        <taxon>Gammaproteobacteria</taxon>
        <taxon>Pasteurellales</taxon>
        <taxon>Pasteurellaceae</taxon>
        <taxon>Seminibacterium</taxon>
    </lineage>
</organism>
<feature type="domain" description="ABC transporter" evidence="9">
    <location>
        <begin position="5"/>
        <end position="250"/>
    </location>
</feature>
<keyword evidence="4" id="KW-1003">Cell membrane</keyword>
<evidence type="ECO:0000313" key="11">
    <source>
        <dbReference type="Proteomes" id="UP001596996"/>
    </source>
</evidence>
<dbReference type="PROSITE" id="PS50893">
    <property type="entry name" value="ABC_TRANSPORTER_2"/>
    <property type="match status" value="1"/>
</dbReference>
<evidence type="ECO:0000256" key="7">
    <source>
        <dbReference type="ARBA" id="ARBA00022840"/>
    </source>
</evidence>
<evidence type="ECO:0000256" key="4">
    <source>
        <dbReference type="ARBA" id="ARBA00022475"/>
    </source>
</evidence>
<dbReference type="PANTHER" id="PTHR43776:SF4">
    <property type="entry name" value="PUTRESCINE EXPORT SYSTEM ATP-BINDING PROTEIN SAPF"/>
    <property type="match status" value="1"/>
</dbReference>
<dbReference type="Proteomes" id="UP001596996">
    <property type="component" value="Unassembled WGS sequence"/>
</dbReference>
<evidence type="ECO:0000256" key="1">
    <source>
        <dbReference type="ARBA" id="ARBA00004417"/>
    </source>
</evidence>
<dbReference type="PANTHER" id="PTHR43776">
    <property type="entry name" value="TRANSPORT ATP-BINDING PROTEIN"/>
    <property type="match status" value="1"/>
</dbReference>
<keyword evidence="5" id="KW-0997">Cell inner membrane</keyword>
<dbReference type="InterPro" id="IPR003439">
    <property type="entry name" value="ABC_transporter-like_ATP-bd"/>
</dbReference>
<dbReference type="SUPFAM" id="SSF52540">
    <property type="entry name" value="P-loop containing nucleoside triphosphate hydrolases"/>
    <property type="match status" value="1"/>
</dbReference>
<keyword evidence="3" id="KW-0813">Transport</keyword>
<dbReference type="EMBL" id="JBHTJN010000001">
    <property type="protein sequence ID" value="MFD0965414.1"/>
    <property type="molecule type" value="Genomic_DNA"/>
</dbReference>
<dbReference type="InterPro" id="IPR050319">
    <property type="entry name" value="ABC_transp_ATP-bind"/>
</dbReference>
<name>A0ABW3I6E0_9PAST</name>
<evidence type="ECO:0000256" key="6">
    <source>
        <dbReference type="ARBA" id="ARBA00022741"/>
    </source>
</evidence>
<dbReference type="CDD" id="cd03257">
    <property type="entry name" value="ABC_NikE_OppD_transporters"/>
    <property type="match status" value="1"/>
</dbReference>
<evidence type="ECO:0000259" key="9">
    <source>
        <dbReference type="PROSITE" id="PS50893"/>
    </source>
</evidence>
<evidence type="ECO:0000313" key="10">
    <source>
        <dbReference type="EMBL" id="MFD0965414.1"/>
    </source>
</evidence>
<dbReference type="InterPro" id="IPR003593">
    <property type="entry name" value="AAA+_ATPase"/>
</dbReference>
<evidence type="ECO:0000256" key="5">
    <source>
        <dbReference type="ARBA" id="ARBA00022519"/>
    </source>
</evidence>
<accession>A0ABW3I6E0</accession>
<dbReference type="SMART" id="SM00382">
    <property type="entry name" value="AAA"/>
    <property type="match status" value="1"/>
</dbReference>
<dbReference type="Pfam" id="PF00005">
    <property type="entry name" value="ABC_tran"/>
    <property type="match status" value="1"/>
</dbReference>
<dbReference type="Gene3D" id="3.40.50.300">
    <property type="entry name" value="P-loop containing nucleotide triphosphate hydrolases"/>
    <property type="match status" value="1"/>
</dbReference>
<keyword evidence="11" id="KW-1185">Reference proteome</keyword>
<proteinExistence type="inferred from homology"/>